<gene>
    <name evidence="2" type="ORF">E2C01_039183</name>
</gene>
<dbReference type="AlphaFoldDB" id="A0A5B7FM29"/>
<organism evidence="2 3">
    <name type="scientific">Portunus trituberculatus</name>
    <name type="common">Swimming crab</name>
    <name type="synonym">Neptunus trituberculatus</name>
    <dbReference type="NCBI Taxonomy" id="210409"/>
    <lineage>
        <taxon>Eukaryota</taxon>
        <taxon>Metazoa</taxon>
        <taxon>Ecdysozoa</taxon>
        <taxon>Arthropoda</taxon>
        <taxon>Crustacea</taxon>
        <taxon>Multicrustacea</taxon>
        <taxon>Malacostraca</taxon>
        <taxon>Eumalacostraca</taxon>
        <taxon>Eucarida</taxon>
        <taxon>Decapoda</taxon>
        <taxon>Pleocyemata</taxon>
        <taxon>Brachyura</taxon>
        <taxon>Eubrachyura</taxon>
        <taxon>Portunoidea</taxon>
        <taxon>Portunidae</taxon>
        <taxon>Portuninae</taxon>
        <taxon>Portunus</taxon>
    </lineage>
</organism>
<name>A0A5B7FM29_PORTR</name>
<protein>
    <submittedName>
        <fullName evidence="2">Uncharacterized protein</fullName>
    </submittedName>
</protein>
<dbReference type="EMBL" id="VSRR010006750">
    <property type="protein sequence ID" value="MPC45484.1"/>
    <property type="molecule type" value="Genomic_DNA"/>
</dbReference>
<keyword evidence="3" id="KW-1185">Reference proteome</keyword>
<feature type="region of interest" description="Disordered" evidence="1">
    <location>
        <begin position="1"/>
        <end position="21"/>
    </location>
</feature>
<evidence type="ECO:0000313" key="2">
    <source>
        <dbReference type="EMBL" id="MPC45484.1"/>
    </source>
</evidence>
<accession>A0A5B7FM29</accession>
<sequence length="112" mass="12110">MCDTQRTTPVNSDENQSRTKSISKYASGIIYDSQGQVASSTAIKQIRGSERRQCNTSSGHSGTRLLLIENGLKLAAGGHSYVDTPVTPIRNIFKGKGDGEEKGEGRIGRNIR</sequence>
<comment type="caution">
    <text evidence="2">The sequence shown here is derived from an EMBL/GenBank/DDBJ whole genome shotgun (WGS) entry which is preliminary data.</text>
</comment>
<evidence type="ECO:0000313" key="3">
    <source>
        <dbReference type="Proteomes" id="UP000324222"/>
    </source>
</evidence>
<evidence type="ECO:0000256" key="1">
    <source>
        <dbReference type="SAM" id="MobiDB-lite"/>
    </source>
</evidence>
<feature type="compositionally biased region" description="Basic and acidic residues" evidence="1">
    <location>
        <begin position="95"/>
        <end position="112"/>
    </location>
</feature>
<feature type="region of interest" description="Disordered" evidence="1">
    <location>
        <begin position="93"/>
        <end position="112"/>
    </location>
</feature>
<proteinExistence type="predicted"/>
<feature type="region of interest" description="Disordered" evidence="1">
    <location>
        <begin position="42"/>
        <end position="61"/>
    </location>
</feature>
<dbReference type="Proteomes" id="UP000324222">
    <property type="component" value="Unassembled WGS sequence"/>
</dbReference>
<reference evidence="2 3" key="1">
    <citation type="submission" date="2019-05" db="EMBL/GenBank/DDBJ databases">
        <title>Another draft genome of Portunus trituberculatus and its Hox gene families provides insights of decapod evolution.</title>
        <authorList>
            <person name="Jeong J.-H."/>
            <person name="Song I."/>
            <person name="Kim S."/>
            <person name="Choi T."/>
            <person name="Kim D."/>
            <person name="Ryu S."/>
            <person name="Kim W."/>
        </authorList>
    </citation>
    <scope>NUCLEOTIDE SEQUENCE [LARGE SCALE GENOMIC DNA]</scope>
    <source>
        <tissue evidence="2">Muscle</tissue>
    </source>
</reference>